<comment type="caution">
    <text evidence="2">The sequence shown here is derived from an EMBL/GenBank/DDBJ whole genome shotgun (WGS) entry which is preliminary data.</text>
</comment>
<evidence type="ECO:0000313" key="2">
    <source>
        <dbReference type="EMBL" id="KAF3504310.1"/>
    </source>
</evidence>
<feature type="domain" description="Reverse transcriptase zinc-binding" evidence="1">
    <location>
        <begin position="4"/>
        <end position="50"/>
    </location>
</feature>
<accession>A0A8S9NI24</accession>
<protein>
    <recommendedName>
        <fullName evidence="1">Reverse transcriptase zinc-binding domain-containing protein</fullName>
    </recommendedName>
</protein>
<reference evidence="2" key="1">
    <citation type="submission" date="2019-12" db="EMBL/GenBank/DDBJ databases">
        <title>Genome sequencing and annotation of Brassica cretica.</title>
        <authorList>
            <person name="Studholme D.J."/>
            <person name="Sarris P."/>
        </authorList>
    </citation>
    <scope>NUCLEOTIDE SEQUENCE</scope>
    <source>
        <strain evidence="2">PFS-109/04</strain>
        <tissue evidence="2">Leaf</tissue>
    </source>
</reference>
<organism evidence="2 3">
    <name type="scientific">Brassica cretica</name>
    <name type="common">Mustard</name>
    <dbReference type="NCBI Taxonomy" id="69181"/>
    <lineage>
        <taxon>Eukaryota</taxon>
        <taxon>Viridiplantae</taxon>
        <taxon>Streptophyta</taxon>
        <taxon>Embryophyta</taxon>
        <taxon>Tracheophyta</taxon>
        <taxon>Spermatophyta</taxon>
        <taxon>Magnoliopsida</taxon>
        <taxon>eudicotyledons</taxon>
        <taxon>Gunneridae</taxon>
        <taxon>Pentapetalae</taxon>
        <taxon>rosids</taxon>
        <taxon>malvids</taxon>
        <taxon>Brassicales</taxon>
        <taxon>Brassicaceae</taxon>
        <taxon>Brassiceae</taxon>
        <taxon>Brassica</taxon>
    </lineage>
</organism>
<dbReference type="InterPro" id="IPR026960">
    <property type="entry name" value="RVT-Znf"/>
</dbReference>
<dbReference type="AlphaFoldDB" id="A0A8S9NI24"/>
<dbReference type="Proteomes" id="UP000712600">
    <property type="component" value="Unassembled WGS sequence"/>
</dbReference>
<sequence length="168" mass="19138">MKCILSGALAVKDRLRSRSIHLDTTCSSCHEGTENIGHVLFHSRFAQQVWALSSVPMPPSGSWSRSVFLNMHHLISFTKKNRLAPEAGYVFPWILWHIWKAKNCFCFEYTRINPTVILDKAMMEAEIWRDLHTRSQERLSSSVTRNLSCMGQTSPRLGEVQYSVVVGG</sequence>
<gene>
    <name evidence="2" type="ORF">F2Q69_00041102</name>
</gene>
<name>A0A8S9NI24_BRACR</name>
<evidence type="ECO:0000259" key="1">
    <source>
        <dbReference type="Pfam" id="PF13966"/>
    </source>
</evidence>
<proteinExistence type="predicted"/>
<dbReference type="EMBL" id="QGKX02001621">
    <property type="protein sequence ID" value="KAF3504310.1"/>
    <property type="molecule type" value="Genomic_DNA"/>
</dbReference>
<dbReference type="Pfam" id="PF13966">
    <property type="entry name" value="zf-RVT"/>
    <property type="match status" value="1"/>
</dbReference>
<evidence type="ECO:0000313" key="3">
    <source>
        <dbReference type="Proteomes" id="UP000712600"/>
    </source>
</evidence>